<sequence length="206" mass="23240">MAVRRSSDSSLGERARLDPVAPPQAHLIQPSIPGNGPHNNEPSISHHNSATDASSDERGHPPVIKITLYRLLNAMIILGVGTRKFILAMQGHSISPTILDWVLGSLYVVHLLDWVPGRYRPPVWSWFFSDDHVTPLARRLFSMVVEAMRHRWEDIKTYLRLPEVFALLPFFILLLLPVGLGLISLLFAVMLWRFVANLVFPDSPEV</sequence>
<keyword evidence="2" id="KW-0812">Transmembrane</keyword>
<keyword evidence="4" id="KW-1185">Reference proteome</keyword>
<feature type="compositionally biased region" description="Basic and acidic residues" evidence="1">
    <location>
        <begin position="1"/>
        <end position="17"/>
    </location>
</feature>
<dbReference type="AlphaFoldDB" id="A0A9P6B3J1"/>
<evidence type="ECO:0000313" key="3">
    <source>
        <dbReference type="EMBL" id="KAF9515641.1"/>
    </source>
</evidence>
<reference evidence="3" key="1">
    <citation type="journal article" date="2020" name="Nat. Commun.">
        <title>Large-scale genome sequencing of mycorrhizal fungi provides insights into the early evolution of symbiotic traits.</title>
        <authorList>
            <person name="Miyauchi S."/>
            <person name="Kiss E."/>
            <person name="Kuo A."/>
            <person name="Drula E."/>
            <person name="Kohler A."/>
            <person name="Sanchez-Garcia M."/>
            <person name="Morin E."/>
            <person name="Andreopoulos B."/>
            <person name="Barry K.W."/>
            <person name="Bonito G."/>
            <person name="Buee M."/>
            <person name="Carver A."/>
            <person name="Chen C."/>
            <person name="Cichocki N."/>
            <person name="Clum A."/>
            <person name="Culley D."/>
            <person name="Crous P.W."/>
            <person name="Fauchery L."/>
            <person name="Girlanda M."/>
            <person name="Hayes R.D."/>
            <person name="Keri Z."/>
            <person name="LaButti K."/>
            <person name="Lipzen A."/>
            <person name="Lombard V."/>
            <person name="Magnuson J."/>
            <person name="Maillard F."/>
            <person name="Murat C."/>
            <person name="Nolan M."/>
            <person name="Ohm R.A."/>
            <person name="Pangilinan J."/>
            <person name="Pereira M.F."/>
            <person name="Perotto S."/>
            <person name="Peter M."/>
            <person name="Pfister S."/>
            <person name="Riley R."/>
            <person name="Sitrit Y."/>
            <person name="Stielow J.B."/>
            <person name="Szollosi G."/>
            <person name="Zifcakova L."/>
            <person name="Stursova M."/>
            <person name="Spatafora J.W."/>
            <person name="Tedersoo L."/>
            <person name="Vaario L.M."/>
            <person name="Yamada A."/>
            <person name="Yan M."/>
            <person name="Wang P."/>
            <person name="Xu J."/>
            <person name="Bruns T."/>
            <person name="Baldrian P."/>
            <person name="Vilgalys R."/>
            <person name="Dunand C."/>
            <person name="Henrissat B."/>
            <person name="Grigoriev I.V."/>
            <person name="Hibbett D."/>
            <person name="Nagy L.G."/>
            <person name="Martin F.M."/>
        </authorList>
    </citation>
    <scope>NUCLEOTIDE SEQUENCE</scope>
    <source>
        <strain evidence="3">UP504</strain>
    </source>
</reference>
<dbReference type="Proteomes" id="UP000886523">
    <property type="component" value="Unassembled WGS sequence"/>
</dbReference>
<feature type="compositionally biased region" description="Polar residues" evidence="1">
    <location>
        <begin position="37"/>
        <end position="53"/>
    </location>
</feature>
<dbReference type="EMBL" id="MU128948">
    <property type="protein sequence ID" value="KAF9515641.1"/>
    <property type="molecule type" value="Genomic_DNA"/>
</dbReference>
<proteinExistence type="predicted"/>
<accession>A0A9P6B3J1</accession>
<evidence type="ECO:0000256" key="1">
    <source>
        <dbReference type="SAM" id="MobiDB-lite"/>
    </source>
</evidence>
<feature type="transmembrane region" description="Helical" evidence="2">
    <location>
        <begin position="164"/>
        <end position="192"/>
    </location>
</feature>
<protein>
    <submittedName>
        <fullName evidence="3">Uncharacterized protein</fullName>
    </submittedName>
</protein>
<organism evidence="3 4">
    <name type="scientific">Hydnum rufescens UP504</name>
    <dbReference type="NCBI Taxonomy" id="1448309"/>
    <lineage>
        <taxon>Eukaryota</taxon>
        <taxon>Fungi</taxon>
        <taxon>Dikarya</taxon>
        <taxon>Basidiomycota</taxon>
        <taxon>Agaricomycotina</taxon>
        <taxon>Agaricomycetes</taxon>
        <taxon>Cantharellales</taxon>
        <taxon>Hydnaceae</taxon>
        <taxon>Hydnum</taxon>
    </lineage>
</organism>
<evidence type="ECO:0000313" key="4">
    <source>
        <dbReference type="Proteomes" id="UP000886523"/>
    </source>
</evidence>
<feature type="region of interest" description="Disordered" evidence="1">
    <location>
        <begin position="1"/>
        <end position="58"/>
    </location>
</feature>
<name>A0A9P6B3J1_9AGAM</name>
<dbReference type="OrthoDB" id="3268450at2759"/>
<comment type="caution">
    <text evidence="3">The sequence shown here is derived from an EMBL/GenBank/DDBJ whole genome shotgun (WGS) entry which is preliminary data.</text>
</comment>
<keyword evidence="2" id="KW-1133">Transmembrane helix</keyword>
<keyword evidence="2" id="KW-0472">Membrane</keyword>
<evidence type="ECO:0000256" key="2">
    <source>
        <dbReference type="SAM" id="Phobius"/>
    </source>
</evidence>
<gene>
    <name evidence="3" type="ORF">BS47DRAFT_1391477</name>
</gene>